<feature type="domain" description="O-methyltransferase C-terminal" evidence="5">
    <location>
        <begin position="146"/>
        <end position="352"/>
    </location>
</feature>
<dbReference type="Gene3D" id="1.10.10.10">
    <property type="entry name" value="Winged helix-like DNA-binding domain superfamily/Winged helix DNA-binding domain"/>
    <property type="match status" value="1"/>
</dbReference>
<dbReference type="Pfam" id="PF00891">
    <property type="entry name" value="Methyltransf_2"/>
    <property type="match status" value="1"/>
</dbReference>
<dbReference type="Proteomes" id="UP001620295">
    <property type="component" value="Unassembled WGS sequence"/>
</dbReference>
<dbReference type="InterPro" id="IPR016461">
    <property type="entry name" value="COMT-like"/>
</dbReference>
<reference evidence="7 8" key="1">
    <citation type="submission" date="2024-11" db="EMBL/GenBank/DDBJ databases">
        <title>The Natural Products Discovery Center: Release of the First 8490 Sequenced Strains for Exploring Actinobacteria Biosynthetic Diversity.</title>
        <authorList>
            <person name="Kalkreuter E."/>
            <person name="Kautsar S.A."/>
            <person name="Yang D."/>
            <person name="Bader C.D."/>
            <person name="Teijaro C.N."/>
            <person name="Fluegel L."/>
            <person name="Davis C.M."/>
            <person name="Simpson J.R."/>
            <person name="Lauterbach L."/>
            <person name="Steele A.D."/>
            <person name="Gui C."/>
            <person name="Meng S."/>
            <person name="Li G."/>
            <person name="Viehrig K."/>
            <person name="Ye F."/>
            <person name="Su P."/>
            <person name="Kiefer A.F."/>
            <person name="Nichols A."/>
            <person name="Cepeda A.J."/>
            <person name="Yan W."/>
            <person name="Fan B."/>
            <person name="Jiang Y."/>
            <person name="Adhikari A."/>
            <person name="Zheng C.-J."/>
            <person name="Schuster L."/>
            <person name="Cowan T.M."/>
            <person name="Smanski M.J."/>
            <person name="Chevrette M.G."/>
            <person name="De Carvalho L.P.S."/>
            <person name="Shen B."/>
        </authorList>
    </citation>
    <scope>NUCLEOTIDE SEQUENCE [LARGE SCALE GENOMIC DNA]</scope>
    <source>
        <strain evidence="7 8">NPDC020863</strain>
    </source>
</reference>
<evidence type="ECO:0000259" key="6">
    <source>
        <dbReference type="Pfam" id="PF08100"/>
    </source>
</evidence>
<comment type="caution">
    <text evidence="7">The sequence shown here is derived from an EMBL/GenBank/DDBJ whole genome shotgun (WGS) entry which is preliminary data.</text>
</comment>
<sequence length="378" mass="40075">MTSIRTTAAAANTAATGAASGAATATHSGPTAASADGVPSKAAPQLRELVFGAARAAAVRAAASLGVADALGERPATVAELATAVGAEPERLGRLLRSLACCGVFAETEDGRIAHTEMSRLLREDAPDSLKYICLWCTEPWTWETWPRLDTAVRSDTIAFNDIHGKDFFTYLHEDAPASARVFDKAMTTSSRQSAMELADFLDLGGAKEVADIGGGQGHVVASLLEKHPTLRGTLLDLPQVVANADPRLRDGGPLASRARLVPGDCRREIPVQADLYIIKNILEWDDESTRRTLANVVAAARPGARVLVIENLLDNSPSMRFTTAMDLFLLLNVGGRKHSSDSLVTRMTEAGLSVTGISPVNPYLHAFDSRVPDRAAA</sequence>
<dbReference type="PANTHER" id="PTHR43712:SF2">
    <property type="entry name" value="O-METHYLTRANSFERASE CICE"/>
    <property type="match status" value="1"/>
</dbReference>
<evidence type="ECO:0000259" key="5">
    <source>
        <dbReference type="Pfam" id="PF00891"/>
    </source>
</evidence>
<protein>
    <submittedName>
        <fullName evidence="7">Methyltransferase</fullName>
    </submittedName>
</protein>
<gene>
    <name evidence="7" type="ORF">ACI2L5_07000</name>
</gene>
<name>A0ABW8LI36_9ACTN</name>
<dbReference type="Pfam" id="PF08100">
    <property type="entry name" value="Dimerisation"/>
    <property type="match status" value="1"/>
</dbReference>
<organism evidence="7 8">
    <name type="scientific">Streptomyces milbemycinicus</name>
    <dbReference type="NCBI Taxonomy" id="476552"/>
    <lineage>
        <taxon>Bacteria</taxon>
        <taxon>Bacillati</taxon>
        <taxon>Actinomycetota</taxon>
        <taxon>Actinomycetes</taxon>
        <taxon>Kitasatosporales</taxon>
        <taxon>Streptomycetaceae</taxon>
        <taxon>Streptomyces</taxon>
    </lineage>
</organism>
<dbReference type="RefSeq" id="WP_358639677.1">
    <property type="nucleotide sequence ID" value="NZ_JBFAEV010000015.1"/>
</dbReference>
<evidence type="ECO:0000256" key="4">
    <source>
        <dbReference type="SAM" id="MobiDB-lite"/>
    </source>
</evidence>
<feature type="region of interest" description="Disordered" evidence="4">
    <location>
        <begin position="15"/>
        <end position="39"/>
    </location>
</feature>
<dbReference type="InterPro" id="IPR036390">
    <property type="entry name" value="WH_DNA-bd_sf"/>
</dbReference>
<dbReference type="GO" id="GO:0008168">
    <property type="term" value="F:methyltransferase activity"/>
    <property type="evidence" value="ECO:0007669"/>
    <property type="project" value="UniProtKB-KW"/>
</dbReference>
<dbReference type="PANTHER" id="PTHR43712">
    <property type="entry name" value="PUTATIVE (AFU_ORTHOLOGUE AFUA_4G14580)-RELATED"/>
    <property type="match status" value="1"/>
</dbReference>
<keyword evidence="1 7" id="KW-0489">Methyltransferase</keyword>
<evidence type="ECO:0000313" key="8">
    <source>
        <dbReference type="Proteomes" id="UP001620295"/>
    </source>
</evidence>
<dbReference type="InterPro" id="IPR029063">
    <property type="entry name" value="SAM-dependent_MTases_sf"/>
</dbReference>
<evidence type="ECO:0000256" key="1">
    <source>
        <dbReference type="ARBA" id="ARBA00022603"/>
    </source>
</evidence>
<keyword evidence="8" id="KW-1185">Reference proteome</keyword>
<feature type="compositionally biased region" description="Low complexity" evidence="4">
    <location>
        <begin position="15"/>
        <end position="35"/>
    </location>
</feature>
<dbReference type="SUPFAM" id="SSF46785">
    <property type="entry name" value="Winged helix' DNA-binding domain"/>
    <property type="match status" value="1"/>
</dbReference>
<feature type="domain" description="O-methyltransferase dimerisation" evidence="6">
    <location>
        <begin position="48"/>
        <end position="122"/>
    </location>
</feature>
<dbReference type="InterPro" id="IPR012967">
    <property type="entry name" value="COMT_dimerisation"/>
</dbReference>
<dbReference type="InterPro" id="IPR001077">
    <property type="entry name" value="COMT_C"/>
</dbReference>
<keyword evidence="2" id="KW-0808">Transferase</keyword>
<evidence type="ECO:0000313" key="7">
    <source>
        <dbReference type="EMBL" id="MFK4264675.1"/>
    </source>
</evidence>
<dbReference type="PIRSF" id="PIRSF005739">
    <property type="entry name" value="O-mtase"/>
    <property type="match status" value="1"/>
</dbReference>
<evidence type="ECO:0000256" key="2">
    <source>
        <dbReference type="ARBA" id="ARBA00022679"/>
    </source>
</evidence>
<dbReference type="GO" id="GO:0032259">
    <property type="term" value="P:methylation"/>
    <property type="evidence" value="ECO:0007669"/>
    <property type="project" value="UniProtKB-KW"/>
</dbReference>
<evidence type="ECO:0000256" key="3">
    <source>
        <dbReference type="ARBA" id="ARBA00022691"/>
    </source>
</evidence>
<dbReference type="Gene3D" id="3.40.50.150">
    <property type="entry name" value="Vaccinia Virus protein VP39"/>
    <property type="match status" value="1"/>
</dbReference>
<dbReference type="EMBL" id="JBJDQH010000002">
    <property type="protein sequence ID" value="MFK4264675.1"/>
    <property type="molecule type" value="Genomic_DNA"/>
</dbReference>
<dbReference type="SUPFAM" id="SSF53335">
    <property type="entry name" value="S-adenosyl-L-methionine-dependent methyltransferases"/>
    <property type="match status" value="1"/>
</dbReference>
<dbReference type="InterPro" id="IPR036388">
    <property type="entry name" value="WH-like_DNA-bd_sf"/>
</dbReference>
<keyword evidence="3" id="KW-0949">S-adenosyl-L-methionine</keyword>
<proteinExistence type="predicted"/>
<dbReference type="PROSITE" id="PS51683">
    <property type="entry name" value="SAM_OMT_II"/>
    <property type="match status" value="1"/>
</dbReference>
<accession>A0ABW8LI36</accession>